<dbReference type="GO" id="GO:0009279">
    <property type="term" value="C:cell outer membrane"/>
    <property type="evidence" value="ECO:0007669"/>
    <property type="project" value="UniProtKB-SubCell"/>
</dbReference>
<dbReference type="GO" id="GO:0015288">
    <property type="term" value="F:porin activity"/>
    <property type="evidence" value="ECO:0007669"/>
    <property type="project" value="TreeGrafter"/>
</dbReference>
<dbReference type="InterPro" id="IPR051906">
    <property type="entry name" value="TolC-like"/>
</dbReference>
<dbReference type="Pfam" id="PF02321">
    <property type="entry name" value="OEP"/>
    <property type="match status" value="2"/>
</dbReference>
<gene>
    <name evidence="9" type="ORF">KOR42_01140</name>
</gene>
<evidence type="ECO:0000256" key="6">
    <source>
        <dbReference type="ARBA" id="ARBA00023136"/>
    </source>
</evidence>
<dbReference type="GO" id="GO:0015562">
    <property type="term" value="F:efflux transmembrane transporter activity"/>
    <property type="evidence" value="ECO:0007669"/>
    <property type="project" value="InterPro"/>
</dbReference>
<name>A0A5C5X2B1_9PLAN</name>
<evidence type="ECO:0000256" key="1">
    <source>
        <dbReference type="ARBA" id="ARBA00004442"/>
    </source>
</evidence>
<dbReference type="Gene3D" id="1.20.1600.10">
    <property type="entry name" value="Outer membrane efflux proteins (OEP)"/>
    <property type="match status" value="1"/>
</dbReference>
<comment type="caution">
    <text evidence="9">The sequence shown here is derived from an EMBL/GenBank/DDBJ whole genome shotgun (WGS) entry which is preliminary data.</text>
</comment>
<evidence type="ECO:0000256" key="4">
    <source>
        <dbReference type="ARBA" id="ARBA00022452"/>
    </source>
</evidence>
<evidence type="ECO:0000256" key="8">
    <source>
        <dbReference type="SAM" id="Coils"/>
    </source>
</evidence>
<keyword evidence="7" id="KW-0998">Cell outer membrane</keyword>
<dbReference type="Proteomes" id="UP000317243">
    <property type="component" value="Unassembled WGS sequence"/>
</dbReference>
<keyword evidence="10" id="KW-1185">Reference proteome</keyword>
<proteinExistence type="inferred from homology"/>
<dbReference type="PANTHER" id="PTHR30026">
    <property type="entry name" value="OUTER MEMBRANE PROTEIN TOLC"/>
    <property type="match status" value="1"/>
</dbReference>
<evidence type="ECO:0000313" key="9">
    <source>
        <dbReference type="EMBL" id="TWT56759.1"/>
    </source>
</evidence>
<keyword evidence="6" id="KW-0472">Membrane</keyword>
<dbReference type="OrthoDB" id="229865at2"/>
<keyword evidence="3" id="KW-0813">Transport</keyword>
<dbReference type="InterPro" id="IPR003423">
    <property type="entry name" value="OMP_efflux"/>
</dbReference>
<evidence type="ECO:0000256" key="7">
    <source>
        <dbReference type="ARBA" id="ARBA00023237"/>
    </source>
</evidence>
<dbReference type="AlphaFoldDB" id="A0A5C5X2B1"/>
<organism evidence="9 10">
    <name type="scientific">Thalassoglobus neptunius</name>
    <dbReference type="NCBI Taxonomy" id="1938619"/>
    <lineage>
        <taxon>Bacteria</taxon>
        <taxon>Pseudomonadati</taxon>
        <taxon>Planctomycetota</taxon>
        <taxon>Planctomycetia</taxon>
        <taxon>Planctomycetales</taxon>
        <taxon>Planctomycetaceae</taxon>
        <taxon>Thalassoglobus</taxon>
    </lineage>
</organism>
<reference evidence="9 10" key="1">
    <citation type="submission" date="2019-02" db="EMBL/GenBank/DDBJ databases">
        <title>Deep-cultivation of Planctomycetes and their phenomic and genomic characterization uncovers novel biology.</title>
        <authorList>
            <person name="Wiegand S."/>
            <person name="Jogler M."/>
            <person name="Boedeker C."/>
            <person name="Pinto D."/>
            <person name="Vollmers J."/>
            <person name="Rivas-Marin E."/>
            <person name="Kohn T."/>
            <person name="Peeters S.H."/>
            <person name="Heuer A."/>
            <person name="Rast P."/>
            <person name="Oberbeckmann S."/>
            <person name="Bunk B."/>
            <person name="Jeske O."/>
            <person name="Meyerdierks A."/>
            <person name="Storesund J.E."/>
            <person name="Kallscheuer N."/>
            <person name="Luecker S."/>
            <person name="Lage O.M."/>
            <person name="Pohl T."/>
            <person name="Merkel B.J."/>
            <person name="Hornburger P."/>
            <person name="Mueller R.-W."/>
            <person name="Bruemmer F."/>
            <person name="Labrenz M."/>
            <person name="Spormann A.M."/>
            <person name="Op Den Camp H."/>
            <person name="Overmann J."/>
            <person name="Amann R."/>
            <person name="Jetten M.S.M."/>
            <person name="Mascher T."/>
            <person name="Medema M.H."/>
            <person name="Devos D.P."/>
            <person name="Kaster A.-K."/>
            <person name="Ovreas L."/>
            <person name="Rohde M."/>
            <person name="Galperin M.Y."/>
            <person name="Jogler C."/>
        </authorList>
    </citation>
    <scope>NUCLEOTIDE SEQUENCE [LARGE SCALE GENOMIC DNA]</scope>
    <source>
        <strain evidence="9 10">KOR42</strain>
    </source>
</reference>
<dbReference type="SUPFAM" id="SSF56954">
    <property type="entry name" value="Outer membrane efflux proteins (OEP)"/>
    <property type="match status" value="1"/>
</dbReference>
<dbReference type="EMBL" id="SIHI01000001">
    <property type="protein sequence ID" value="TWT56759.1"/>
    <property type="molecule type" value="Genomic_DNA"/>
</dbReference>
<protein>
    <submittedName>
        <fullName evidence="9">Putative outer membrane efflux protein MdtP</fullName>
    </submittedName>
</protein>
<evidence type="ECO:0000256" key="2">
    <source>
        <dbReference type="ARBA" id="ARBA00007613"/>
    </source>
</evidence>
<evidence type="ECO:0000256" key="3">
    <source>
        <dbReference type="ARBA" id="ARBA00022448"/>
    </source>
</evidence>
<keyword evidence="8" id="KW-0175">Coiled coil</keyword>
<dbReference type="GO" id="GO:1990281">
    <property type="term" value="C:efflux pump complex"/>
    <property type="evidence" value="ECO:0007669"/>
    <property type="project" value="TreeGrafter"/>
</dbReference>
<evidence type="ECO:0000256" key="5">
    <source>
        <dbReference type="ARBA" id="ARBA00022692"/>
    </source>
</evidence>
<feature type="coiled-coil region" evidence="8">
    <location>
        <begin position="521"/>
        <end position="548"/>
    </location>
</feature>
<comment type="similarity">
    <text evidence="2">Belongs to the outer membrane factor (OMF) (TC 1.B.17) family.</text>
</comment>
<accession>A0A5C5X2B1</accession>
<dbReference type="PANTHER" id="PTHR30026:SF23">
    <property type="entry name" value="TO APRF-PUTATIVE OUTER MEMBRANE EFFLUX PROTEIN OR SECRETED ALKALINE PHOSPHATASE-RELATED"/>
    <property type="match status" value="1"/>
</dbReference>
<sequence length="687" mass="76724">MVVRTRGEYAECATSRWDGIESGTVMTPRGRHTRWRHFKPLSLWIVAGCCLTMISACRQRGELPTYFGTEHSADYLDRATQIAYTDLEGPVSSKVNFAVPPRRIRDRTKDEIWDLTLAEAIQTALLNSHVIRSSGQFLSPGNPILANPQFVQSVFDPAIQESGVLFGQRGVEAALSDFDTQFTTQLLYGQNNTIQNNTIALGRLAGTVLQESTDSLNASFFKRLATGGQLTLAHSVVRTGRNIPSGPGEPQLFPSVYEGSTSLHFRQPLLAGGGVEYTRIAGPISENIQGVTGVQQGVVIARIENDMELAEFEQAVQQLVHDVEELYWRLHLDYITFDLQGRIEEMASKSFQVAEAKRQAGTGPGGRTELNLRSIYLDTKAEVDRARNSIYSSEAQLRRLMGLPVNDGRVIRPIDEPITAEFVPSWEIAMTDALVKRPEVRRQKWSIRSFELQLRAAENLLMPRLDFVSGYRINGFGDELFGRGADGPQIPPAVENYYQSMLNAGQTGWNVGVEFSVPIGRRFAKTQVQSLELQLAKARAVLAEQEVELSHEVADSFRTIDLAYEESRNAYNQYLAAEEARSLAFAQYRYAIDNDPELEPLLRAEMRVAESEVNLARAITQYNVALADLSFRTGQTLRASSIELIEGCWNPEAYIDAEENFEARKYANPAPKMITKPMIHPEYGAIE</sequence>
<evidence type="ECO:0000313" key="10">
    <source>
        <dbReference type="Proteomes" id="UP000317243"/>
    </source>
</evidence>
<keyword evidence="5" id="KW-0812">Transmembrane</keyword>
<keyword evidence="4" id="KW-1134">Transmembrane beta strand</keyword>
<comment type="subcellular location">
    <subcellularLocation>
        <location evidence="1">Cell outer membrane</location>
    </subcellularLocation>
</comment>